<evidence type="ECO:0000313" key="2">
    <source>
        <dbReference type="EMBL" id="MUG25860.1"/>
    </source>
</evidence>
<keyword evidence="3" id="KW-1185">Reference proteome</keyword>
<dbReference type="OrthoDB" id="2353056at2"/>
<dbReference type="AlphaFoldDB" id="A0A090YIN9"/>
<dbReference type="GeneID" id="77008362"/>
<dbReference type="Proteomes" id="UP000442469">
    <property type="component" value="Unassembled WGS sequence"/>
</dbReference>
<dbReference type="RefSeq" id="WP_036624260.1">
    <property type="nucleotide sequence ID" value="NZ_BGML01000001.1"/>
</dbReference>
<evidence type="ECO:0000313" key="4">
    <source>
        <dbReference type="Proteomes" id="UP000442469"/>
    </source>
</evidence>
<proteinExistence type="predicted"/>
<dbReference type="EMBL" id="JMQA01000040">
    <property type="protein sequence ID" value="KFM98344.1"/>
    <property type="molecule type" value="Genomic_DNA"/>
</dbReference>
<dbReference type="Proteomes" id="UP000029278">
    <property type="component" value="Unassembled WGS sequence"/>
</dbReference>
<reference evidence="2 4" key="2">
    <citation type="submission" date="2019-11" db="EMBL/GenBank/DDBJ databases">
        <title>Draft genome sequences of five Paenibacillus species of dairy origin.</title>
        <authorList>
            <person name="Olajide A.M."/>
            <person name="Chen S."/>
            <person name="Lapointe G."/>
        </authorList>
    </citation>
    <scope>NUCLEOTIDE SEQUENCE [LARGE SCALE GENOMIC DNA]</scope>
    <source>
        <strain evidence="2 4">3CT49</strain>
    </source>
</reference>
<name>A0A090YIN9_PAEMA</name>
<dbReference type="PATRIC" id="fig|44252.3.peg.4836"/>
<dbReference type="EMBL" id="WNZZ01000031">
    <property type="protein sequence ID" value="MUG25860.1"/>
    <property type="molecule type" value="Genomic_DNA"/>
</dbReference>
<protein>
    <submittedName>
        <fullName evidence="2">DUF1499 domain-containing protein</fullName>
    </submittedName>
</protein>
<dbReference type="HOGENOM" id="CLU_150011_0_0_9"/>
<accession>A0A090YIN9</accession>
<dbReference type="STRING" id="44252.DJ90_4272"/>
<gene>
    <name evidence="1" type="ORF">DJ90_4272</name>
    <name evidence="2" type="ORF">GNQ08_26220</name>
</gene>
<evidence type="ECO:0000313" key="3">
    <source>
        <dbReference type="Proteomes" id="UP000029278"/>
    </source>
</evidence>
<reference evidence="1 3" key="1">
    <citation type="submission" date="2014-04" db="EMBL/GenBank/DDBJ databases">
        <authorList>
            <person name="Bishop-Lilly K.A."/>
            <person name="Broomall S.M."/>
            <person name="Chain P.S."/>
            <person name="Chertkov O."/>
            <person name="Coyne S.R."/>
            <person name="Daligault H.E."/>
            <person name="Davenport K.W."/>
            <person name="Erkkila T."/>
            <person name="Frey K.G."/>
            <person name="Gibbons H.S."/>
            <person name="Gu W."/>
            <person name="Jaissle J."/>
            <person name="Johnson S.L."/>
            <person name="Koroleva G.I."/>
            <person name="Ladner J.T."/>
            <person name="Lo C.-C."/>
            <person name="Minogue T.D."/>
            <person name="Munk C."/>
            <person name="Palacios G.F."/>
            <person name="Redden C.L."/>
            <person name="Rosenzweig C.N."/>
            <person name="Scholz M.B."/>
            <person name="Teshima H."/>
            <person name="Xu Y."/>
        </authorList>
    </citation>
    <scope>NUCLEOTIDE SEQUENCE [LARGE SCALE GENOMIC DNA]</scope>
    <source>
        <strain evidence="1 3">8244</strain>
    </source>
</reference>
<comment type="caution">
    <text evidence="1">The sequence shown here is derived from an EMBL/GenBank/DDBJ whole genome shotgun (WGS) entry which is preliminary data.</text>
</comment>
<sequence>MSLKRTLTGIFRSQEGTSDRAKVPELKTRYYQLSKEKLWDEVSSTLKKIPGYKVLHEVPNVGEITLEKRTAFGRTMDITVSIVGTGPVRSAVDIYSATRGSLGDLGANYRTILHLFSVLDKKLSAYKVSSST</sequence>
<evidence type="ECO:0000313" key="1">
    <source>
        <dbReference type="EMBL" id="KFM98344.1"/>
    </source>
</evidence>
<organism evidence="1 3">
    <name type="scientific">Paenibacillus macerans</name>
    <name type="common">Bacillus macerans</name>
    <dbReference type="NCBI Taxonomy" id="44252"/>
    <lineage>
        <taxon>Bacteria</taxon>
        <taxon>Bacillati</taxon>
        <taxon>Bacillota</taxon>
        <taxon>Bacilli</taxon>
        <taxon>Bacillales</taxon>
        <taxon>Paenibacillaceae</taxon>
        <taxon>Paenibacillus</taxon>
    </lineage>
</organism>